<comment type="caution">
    <text evidence="2">The sequence shown here is derived from an EMBL/GenBank/DDBJ whole genome shotgun (WGS) entry which is preliminary data.</text>
</comment>
<sequence>MSREPRREQGDVHSGQAIEESDETAGPRPGQPISGISESGPSLARTAEGRASIREFVTMNAWAAGARPPSTEPLSDGDNGVTVRRTGASTAVATVTPGPDSSVADPRTLAMEHDDVYSDLSDEQRDVWDSWNSTVDTEWNHSALYTGTEPRTAGAVGPYFVEKPFLTTRGPILGGFSGTSTTGGRTTMLNPPQMTVTDSSTFVPRW</sequence>
<feature type="compositionally biased region" description="Basic and acidic residues" evidence="1">
    <location>
        <begin position="1"/>
        <end position="11"/>
    </location>
</feature>
<feature type="region of interest" description="Disordered" evidence="1">
    <location>
        <begin position="1"/>
        <end position="51"/>
    </location>
</feature>
<reference evidence="2" key="1">
    <citation type="submission" date="2023-04" db="EMBL/GenBank/DDBJ databases">
        <title>Phytophthora fragariaefolia NBRC 109709.</title>
        <authorList>
            <person name="Ichikawa N."/>
            <person name="Sato H."/>
            <person name="Tonouchi N."/>
        </authorList>
    </citation>
    <scope>NUCLEOTIDE SEQUENCE</scope>
    <source>
        <strain evidence="2">NBRC 109709</strain>
    </source>
</reference>
<evidence type="ECO:0000256" key="1">
    <source>
        <dbReference type="SAM" id="MobiDB-lite"/>
    </source>
</evidence>
<organism evidence="2 3">
    <name type="scientific">Phytophthora fragariaefolia</name>
    <dbReference type="NCBI Taxonomy" id="1490495"/>
    <lineage>
        <taxon>Eukaryota</taxon>
        <taxon>Sar</taxon>
        <taxon>Stramenopiles</taxon>
        <taxon>Oomycota</taxon>
        <taxon>Peronosporomycetes</taxon>
        <taxon>Peronosporales</taxon>
        <taxon>Peronosporaceae</taxon>
        <taxon>Phytophthora</taxon>
    </lineage>
</organism>
<protein>
    <submittedName>
        <fullName evidence="2">Unnamed protein product</fullName>
    </submittedName>
</protein>
<gene>
    <name evidence="2" type="ORF">Pfra01_000270000</name>
</gene>
<accession>A0A9W6TVZ4</accession>
<dbReference type="Proteomes" id="UP001165121">
    <property type="component" value="Unassembled WGS sequence"/>
</dbReference>
<proteinExistence type="predicted"/>
<evidence type="ECO:0000313" key="3">
    <source>
        <dbReference type="Proteomes" id="UP001165121"/>
    </source>
</evidence>
<dbReference type="EMBL" id="BSXT01000215">
    <property type="protein sequence ID" value="GMF21071.1"/>
    <property type="molecule type" value="Genomic_DNA"/>
</dbReference>
<keyword evidence="3" id="KW-1185">Reference proteome</keyword>
<dbReference type="AlphaFoldDB" id="A0A9W6TVZ4"/>
<evidence type="ECO:0000313" key="2">
    <source>
        <dbReference type="EMBL" id="GMF21071.1"/>
    </source>
</evidence>
<name>A0A9W6TVZ4_9STRA</name>